<keyword evidence="2" id="KW-1185">Reference proteome</keyword>
<name>A0A139XB88_9CYAN</name>
<evidence type="ECO:0000313" key="1">
    <source>
        <dbReference type="EMBL" id="KYC41882.1"/>
    </source>
</evidence>
<dbReference type="InterPro" id="IPR038296">
    <property type="entry name" value="ParD_sf"/>
</dbReference>
<protein>
    <recommendedName>
        <fullName evidence="3">CopG family transcriptional regulator</fullName>
    </recommendedName>
</protein>
<dbReference type="AlphaFoldDB" id="A0A139XB88"/>
<reference evidence="1 2" key="1">
    <citation type="journal article" date="2013" name="Genome Biol. Evol.">
        <title>Genomes of Stigonematalean cyanobacteria (subsection V) and the evolution of oxygenic photosynthesis from prokaryotes to plastids.</title>
        <authorList>
            <person name="Dagan T."/>
            <person name="Roettger M."/>
            <person name="Stucken K."/>
            <person name="Landan G."/>
            <person name="Koch R."/>
            <person name="Major P."/>
            <person name="Gould S.B."/>
            <person name="Goremykin V.V."/>
            <person name="Rippka R."/>
            <person name="Tandeau de Marsac N."/>
            <person name="Gugger M."/>
            <person name="Lockhart P.J."/>
            <person name="Allen J.F."/>
            <person name="Brune I."/>
            <person name="Maus I."/>
            <person name="Puhler A."/>
            <person name="Martin W.F."/>
        </authorList>
    </citation>
    <scope>NUCLEOTIDE SEQUENCE [LARGE SCALE GENOMIC DNA]</scope>
    <source>
        <strain evidence="1 2">PCC 7110</strain>
    </source>
</reference>
<accession>A0A139XB88</accession>
<dbReference type="Pfam" id="PF03693">
    <property type="entry name" value="ParD_antitoxin"/>
    <property type="match status" value="1"/>
</dbReference>
<sequence>MRIDLTPELEAIVHRQIALGYSSVDDVIHEALLLIDESNKLKSEQLRAELEKGEQSGYPIPYSSELLDQIEQETLAELAAGNMEIDPNVWPESKTTA</sequence>
<evidence type="ECO:0008006" key="3">
    <source>
        <dbReference type="Google" id="ProtNLM"/>
    </source>
</evidence>
<dbReference type="OrthoDB" id="517705at2"/>
<gene>
    <name evidence="1" type="ORF">WA1_17835</name>
</gene>
<dbReference type="InterPro" id="IPR022789">
    <property type="entry name" value="ParD"/>
</dbReference>
<evidence type="ECO:0000313" key="2">
    <source>
        <dbReference type="Proteomes" id="UP000076925"/>
    </source>
</evidence>
<dbReference type="Proteomes" id="UP000076925">
    <property type="component" value="Unassembled WGS sequence"/>
</dbReference>
<dbReference type="RefSeq" id="WP_017746290.1">
    <property type="nucleotide sequence ID" value="NZ_KQ976354.1"/>
</dbReference>
<dbReference type="Gene3D" id="6.10.10.120">
    <property type="entry name" value="Antitoxin ParD1-like"/>
    <property type="match status" value="1"/>
</dbReference>
<dbReference type="EMBL" id="ANNX02000020">
    <property type="protein sequence ID" value="KYC41882.1"/>
    <property type="molecule type" value="Genomic_DNA"/>
</dbReference>
<comment type="caution">
    <text evidence="1">The sequence shown here is derived from an EMBL/GenBank/DDBJ whole genome shotgun (WGS) entry which is preliminary data.</text>
</comment>
<organism evidence="1 2">
    <name type="scientific">Scytonema hofmannii PCC 7110</name>
    <dbReference type="NCBI Taxonomy" id="128403"/>
    <lineage>
        <taxon>Bacteria</taxon>
        <taxon>Bacillati</taxon>
        <taxon>Cyanobacteriota</taxon>
        <taxon>Cyanophyceae</taxon>
        <taxon>Nostocales</taxon>
        <taxon>Scytonemataceae</taxon>
        <taxon>Scytonema</taxon>
    </lineage>
</organism>
<proteinExistence type="predicted"/>
<dbReference type="STRING" id="128403.WA1_17835"/>